<protein>
    <submittedName>
        <fullName evidence="1">Uncharacterized protein</fullName>
    </submittedName>
</protein>
<keyword evidence="2" id="KW-1185">Reference proteome</keyword>
<dbReference type="AlphaFoldDB" id="A0AAE0ZQH6"/>
<evidence type="ECO:0000313" key="1">
    <source>
        <dbReference type="EMBL" id="KAK3773448.1"/>
    </source>
</evidence>
<proteinExistence type="predicted"/>
<comment type="caution">
    <text evidence="1">The sequence shown here is derived from an EMBL/GenBank/DDBJ whole genome shotgun (WGS) entry which is preliminary data.</text>
</comment>
<dbReference type="Proteomes" id="UP001283361">
    <property type="component" value="Unassembled WGS sequence"/>
</dbReference>
<reference evidence="1" key="1">
    <citation type="journal article" date="2023" name="G3 (Bethesda)">
        <title>A reference genome for the long-term kleptoplast-retaining sea slug Elysia crispata morphotype clarki.</title>
        <authorList>
            <person name="Eastman K.E."/>
            <person name="Pendleton A.L."/>
            <person name="Shaikh M.A."/>
            <person name="Suttiyut T."/>
            <person name="Ogas R."/>
            <person name="Tomko P."/>
            <person name="Gavelis G."/>
            <person name="Widhalm J.R."/>
            <person name="Wisecaver J.H."/>
        </authorList>
    </citation>
    <scope>NUCLEOTIDE SEQUENCE</scope>
    <source>
        <strain evidence="1">ECLA1</strain>
    </source>
</reference>
<organism evidence="1 2">
    <name type="scientific">Elysia crispata</name>
    <name type="common">lettuce slug</name>
    <dbReference type="NCBI Taxonomy" id="231223"/>
    <lineage>
        <taxon>Eukaryota</taxon>
        <taxon>Metazoa</taxon>
        <taxon>Spiralia</taxon>
        <taxon>Lophotrochozoa</taxon>
        <taxon>Mollusca</taxon>
        <taxon>Gastropoda</taxon>
        <taxon>Heterobranchia</taxon>
        <taxon>Euthyneura</taxon>
        <taxon>Panpulmonata</taxon>
        <taxon>Sacoglossa</taxon>
        <taxon>Placobranchoidea</taxon>
        <taxon>Plakobranchidae</taxon>
        <taxon>Elysia</taxon>
    </lineage>
</organism>
<gene>
    <name evidence="1" type="ORF">RRG08_007937</name>
</gene>
<evidence type="ECO:0000313" key="2">
    <source>
        <dbReference type="Proteomes" id="UP001283361"/>
    </source>
</evidence>
<name>A0AAE0ZQH6_9GAST</name>
<dbReference type="EMBL" id="JAWDGP010003536">
    <property type="protein sequence ID" value="KAK3773448.1"/>
    <property type="molecule type" value="Genomic_DNA"/>
</dbReference>
<accession>A0AAE0ZQH6</accession>
<sequence length="163" mass="18099">MNTDFVMLPSRWMLALDTTSTSQLEHQVSGLSNTASPCVPVNSAVFESAVSGEIRHRADLCQGPHGLERHWVQVGGGGGRDAEISDATAWRLLGQQQHSHSPWILKVILRSSRSSAPMEFLTSLWYIEEKCNSLDLCWDCVIAEILREMSVIISLKPRAGWLP</sequence>